<name>A0ABP8TMP6_9ACTN</name>
<evidence type="ECO:0000256" key="6">
    <source>
        <dbReference type="ARBA" id="ARBA00023136"/>
    </source>
</evidence>
<keyword evidence="3" id="KW-0812">Transmembrane</keyword>
<accession>A0ABP8TMP6</accession>
<dbReference type="InterPro" id="IPR036938">
    <property type="entry name" value="PAP2/HPO_sf"/>
</dbReference>
<dbReference type="Pfam" id="PF01569">
    <property type="entry name" value="PAP2"/>
    <property type="match status" value="1"/>
</dbReference>
<proteinExistence type="predicted"/>
<gene>
    <name evidence="8" type="ORF">GCM10023195_36040</name>
</gene>
<feature type="domain" description="DAGKc" evidence="7">
    <location>
        <begin position="207"/>
        <end position="327"/>
    </location>
</feature>
<keyword evidence="8" id="KW-0418">Kinase</keyword>
<dbReference type="InterPro" id="IPR017438">
    <property type="entry name" value="ATP-NAD_kinase_N"/>
</dbReference>
<dbReference type="Proteomes" id="UP001500212">
    <property type="component" value="Unassembled WGS sequence"/>
</dbReference>
<organism evidence="8 9">
    <name type="scientific">Actinoallomurus liliacearum</name>
    <dbReference type="NCBI Taxonomy" id="1080073"/>
    <lineage>
        <taxon>Bacteria</taxon>
        <taxon>Bacillati</taxon>
        <taxon>Actinomycetota</taxon>
        <taxon>Actinomycetes</taxon>
        <taxon>Streptosporangiales</taxon>
        <taxon>Thermomonosporaceae</taxon>
        <taxon>Actinoallomurus</taxon>
    </lineage>
</organism>
<evidence type="ECO:0000256" key="4">
    <source>
        <dbReference type="ARBA" id="ARBA00022801"/>
    </source>
</evidence>
<dbReference type="SUPFAM" id="SSF48317">
    <property type="entry name" value="Acid phosphatase/Vanadium-dependent haloperoxidase"/>
    <property type="match status" value="1"/>
</dbReference>
<reference evidence="9" key="1">
    <citation type="journal article" date="2019" name="Int. J. Syst. Evol. Microbiol.">
        <title>The Global Catalogue of Microorganisms (GCM) 10K type strain sequencing project: providing services to taxonomists for standard genome sequencing and annotation.</title>
        <authorList>
            <consortium name="The Broad Institute Genomics Platform"/>
            <consortium name="The Broad Institute Genome Sequencing Center for Infectious Disease"/>
            <person name="Wu L."/>
            <person name="Ma J."/>
        </authorList>
    </citation>
    <scope>NUCLEOTIDE SEQUENCE [LARGE SCALE GENOMIC DNA]</scope>
    <source>
        <strain evidence="9">JCM 17938</strain>
    </source>
</reference>
<dbReference type="CDD" id="cd01610">
    <property type="entry name" value="PAP2_like"/>
    <property type="match status" value="1"/>
</dbReference>
<evidence type="ECO:0000256" key="1">
    <source>
        <dbReference type="ARBA" id="ARBA00004651"/>
    </source>
</evidence>
<dbReference type="Pfam" id="PF19279">
    <property type="entry name" value="YegS_C"/>
    <property type="match status" value="1"/>
</dbReference>
<keyword evidence="8" id="KW-0808">Transferase</keyword>
<dbReference type="SUPFAM" id="SSF111331">
    <property type="entry name" value="NAD kinase/diacylglycerol kinase-like"/>
    <property type="match status" value="1"/>
</dbReference>
<comment type="subcellular location">
    <subcellularLocation>
        <location evidence="1">Cell membrane</location>
        <topology evidence="1">Multi-pass membrane protein</topology>
    </subcellularLocation>
</comment>
<dbReference type="Gene3D" id="2.60.200.40">
    <property type="match status" value="1"/>
</dbReference>
<dbReference type="PANTHER" id="PTHR14969:SF62">
    <property type="entry name" value="DECAPRENYLPHOSPHORYL-5-PHOSPHORIBOSE PHOSPHATASE RV3807C-RELATED"/>
    <property type="match status" value="1"/>
</dbReference>
<dbReference type="Gene3D" id="1.20.144.10">
    <property type="entry name" value="Phosphatidic acid phosphatase type 2/haloperoxidase"/>
    <property type="match status" value="1"/>
</dbReference>
<dbReference type="SMART" id="SM00046">
    <property type="entry name" value="DAGKc"/>
    <property type="match status" value="1"/>
</dbReference>
<evidence type="ECO:0000256" key="3">
    <source>
        <dbReference type="ARBA" id="ARBA00022692"/>
    </source>
</evidence>
<dbReference type="Pfam" id="PF00781">
    <property type="entry name" value="DAGK_cat"/>
    <property type="match status" value="1"/>
</dbReference>
<evidence type="ECO:0000313" key="8">
    <source>
        <dbReference type="EMBL" id="GAA4609039.1"/>
    </source>
</evidence>
<dbReference type="SMART" id="SM00014">
    <property type="entry name" value="acidPPc"/>
    <property type="match status" value="1"/>
</dbReference>
<protein>
    <submittedName>
        <fullName evidence="8">Bifunctional phosphatase PAP2/diacylglycerol kinase family protein</fullName>
    </submittedName>
</protein>
<dbReference type="PROSITE" id="PS50146">
    <property type="entry name" value="DAGK"/>
    <property type="match status" value="1"/>
</dbReference>
<keyword evidence="9" id="KW-1185">Reference proteome</keyword>
<dbReference type="InterPro" id="IPR016064">
    <property type="entry name" value="NAD/diacylglycerol_kinase_sf"/>
</dbReference>
<dbReference type="InterPro" id="IPR001206">
    <property type="entry name" value="Diacylglycerol_kinase_cat_dom"/>
</dbReference>
<keyword evidence="6" id="KW-0472">Membrane</keyword>
<keyword evidence="5" id="KW-1133">Transmembrane helix</keyword>
<sequence>MLDQHAFDAVAAAKLPGLEYILPRLSRIANHSVLWGGVAGTLALTSRPRMRRAALRGAIAIGLASPLANLVGKQTFRRSRPLIELFTPSARPLSPRAGVTLIPSIRSPWRLPTSPSFPSGHSASAAAFATAVAMEAPAAVAVPVGVTAGAVAFSRIYTGAHYPGDVLAGLALGTVAGLGTRLLWPTMPGPASSRWSKPVEALRGVSEDGEGVVVVVNPGAGGNNDVTRVLKERLPAAEVIEADGDLETTLKDAAGRAAVLGACGGDGTIRAAAAAALEQRVPLLVIPGGTLNHFARALGLETVADAVAAYRSGCVARVDVGRAGDEIFLNTASFGAYTELVQRRERLEGRLGKWPALAVAAVRVLRHTEPTDVYVDGRRRRVWFAFIGNCRYGARGVAPTWRERLDDGVLDIRLIGAKRHISRSRAVAALLLGHLRLMPDYSAWSAGKLELKGGHGALRLTRDGEVGASEGNVIVSKAPAALAVFVPSKTTSRIH</sequence>
<keyword evidence="4" id="KW-0378">Hydrolase</keyword>
<dbReference type="GO" id="GO:0016301">
    <property type="term" value="F:kinase activity"/>
    <property type="evidence" value="ECO:0007669"/>
    <property type="project" value="UniProtKB-KW"/>
</dbReference>
<keyword evidence="2" id="KW-1003">Cell membrane</keyword>
<dbReference type="EMBL" id="BAABHJ010000008">
    <property type="protein sequence ID" value="GAA4609039.1"/>
    <property type="molecule type" value="Genomic_DNA"/>
</dbReference>
<comment type="caution">
    <text evidence="8">The sequence shown here is derived from an EMBL/GenBank/DDBJ whole genome shotgun (WGS) entry which is preliminary data.</text>
</comment>
<evidence type="ECO:0000259" key="7">
    <source>
        <dbReference type="PROSITE" id="PS50146"/>
    </source>
</evidence>
<evidence type="ECO:0000256" key="5">
    <source>
        <dbReference type="ARBA" id="ARBA00022989"/>
    </source>
</evidence>
<dbReference type="PANTHER" id="PTHR14969">
    <property type="entry name" value="SPHINGOSINE-1-PHOSPHATE PHOSPHOHYDROLASE"/>
    <property type="match status" value="1"/>
</dbReference>
<evidence type="ECO:0000313" key="9">
    <source>
        <dbReference type="Proteomes" id="UP001500212"/>
    </source>
</evidence>
<evidence type="ECO:0000256" key="2">
    <source>
        <dbReference type="ARBA" id="ARBA00022475"/>
    </source>
</evidence>
<dbReference type="InterPro" id="IPR000326">
    <property type="entry name" value="PAP2/HPO"/>
</dbReference>
<dbReference type="InterPro" id="IPR045540">
    <property type="entry name" value="YegS/DAGK_C"/>
</dbReference>
<dbReference type="Gene3D" id="3.40.50.10330">
    <property type="entry name" value="Probable inorganic polyphosphate/atp-NAD kinase, domain 1"/>
    <property type="match status" value="1"/>
</dbReference>